<dbReference type="PANTHER" id="PTHR13471:SF0">
    <property type="entry name" value="NUCLEAR EXOSOME REGULATOR NRDE2"/>
    <property type="match status" value="1"/>
</dbReference>
<dbReference type="GO" id="GO:1902369">
    <property type="term" value="P:negative regulation of RNA catabolic process"/>
    <property type="evidence" value="ECO:0007669"/>
    <property type="project" value="TreeGrafter"/>
</dbReference>
<dbReference type="InterPro" id="IPR011990">
    <property type="entry name" value="TPR-like_helical_dom_sf"/>
</dbReference>
<dbReference type="PANTHER" id="PTHR13471">
    <property type="entry name" value="TETRATRICOPEPTIDE-LIKE HELICAL"/>
    <property type="match status" value="1"/>
</dbReference>
<evidence type="ECO:0000256" key="1">
    <source>
        <dbReference type="ARBA" id="ARBA00004123"/>
    </source>
</evidence>
<dbReference type="GO" id="GO:0031048">
    <property type="term" value="P:regulatory ncRNA-mediated heterochromatin formation"/>
    <property type="evidence" value="ECO:0007669"/>
    <property type="project" value="TreeGrafter"/>
</dbReference>
<sequence>MFPSATNITNGKSEAPSQNESSWLHSSSYKPQILQLKSGNHHRNHTKHKNIKHVKSLKRPLSPSIDDENKLETVEVDFIIDTQGNPALLEFGCTYEGDVAKFHENQKIPILGCRKKLRIVDFEPKLLKKEVKRNISRRYFSKKNRPILAKSVIGHAWAPVEVSMEQPYRSFYTVFQEGSSSLPESTESSSVHSEHVRKVADLNRAVYDNPQDLKAWLELVELQLLDISYQGKGEWPSDNSASNRYVILERQLAIVERAAEKNPGNLRMRLLKAALYEYATELIAGGACRSSDSLERLNQKDKVAREWSDLVRVCPQSVGVWRGYLAHLRGRFALFGTMGRDGRQRESFNRIDGLYKRALDTLSGLVAGRIVSHKPTVNTADETVDLLAEYCQWLSQTGFTERAFSIWQAVIEFTCFTPPHLQSPGLSISYKQRKEFQTFWTAPDRGPAFGVPGACGWAAWNSERSRVTGGKKVANGPIATDPAPVLGELEEDWGPNSPTAEARWRRIVKDWNGVSDAAEDALLNYGINLSNIESNYKSDHPVEGSLNNRRSRGLAWLGLERARESVGWLPADVTMDDLSMLEDAERVPKFEDIEPLLLEVHLDPKILDESLLERRKQRLILLFLEFLGVWEPDVARIYKLPAELEQLYELSSVSCLQRQTLNPRQFGFPWLRPGLENSNNASSVISSRMRSVLASSSLEQASRLFPTDSVWQSSIRRLRFHHLSFQIERALSRNLITPKAALSLWKKKAKSQLAQSQSDLNVWLAYAKGLTRTACAVSDVKSPLFTEARKVFTSALHMFPLPAELPTNLEEQLKILLPRLRILHAFVEFELGVNFSIDQLKGHSRVECFNRILYLVQHAATGGAFNALSEEACQTVSVVPNAGEKLDLRLEALCRPPNLHPSQVNSVSEMAAIVASLRLCLQLVTQNEANLQDVCEKIFTSLSRIHSSEDVQMSAGYASRCFLRLALPFLSTVSALRQRNRTSLINTLLRVMSSILDTNSTMPLLTSPFEWTHLLPFKVAVNCGAYVDKTCTIEYQRRLQGLLPPLVLSSLESRLTENVRGVCEGVTRHLMATCSHDTVRPHRFDQAPPLAMEPARVLGFASSQQAEIMAGLLPSSLDLLLLGLELEHWTSLVAGMDASCPSEENPLSHHGIQGAVPRIHSAFERALSVTSNSMLRFGSQLPCLALTFTPTFWTDHLRVVLWSAYMAFEWALAGGASSISGSDDPNSGNFNAHRKQRDAFKAIFYRAVEDLPWAKVLYTDLARYCPEDTEEVVELLNSKELRLRTYLEEVDLLFTSKAP</sequence>
<evidence type="ECO:0000256" key="4">
    <source>
        <dbReference type="SAM" id="MobiDB-lite"/>
    </source>
</evidence>
<dbReference type="Pfam" id="PF08424">
    <property type="entry name" value="NRDE-2"/>
    <property type="match status" value="1"/>
</dbReference>
<organism evidence="5 6">
    <name type="scientific">Hymenolepis diminuta</name>
    <name type="common">Rat tapeworm</name>
    <dbReference type="NCBI Taxonomy" id="6216"/>
    <lineage>
        <taxon>Eukaryota</taxon>
        <taxon>Metazoa</taxon>
        <taxon>Spiralia</taxon>
        <taxon>Lophotrochozoa</taxon>
        <taxon>Platyhelminthes</taxon>
        <taxon>Cestoda</taxon>
        <taxon>Eucestoda</taxon>
        <taxon>Cyclophyllidea</taxon>
        <taxon>Hymenolepididae</taxon>
        <taxon>Hymenolepis</taxon>
    </lineage>
</organism>
<feature type="compositionally biased region" description="Basic residues" evidence="4">
    <location>
        <begin position="40"/>
        <end position="58"/>
    </location>
</feature>
<reference evidence="5 6" key="1">
    <citation type="submission" date="2019-07" db="EMBL/GenBank/DDBJ databases">
        <authorList>
            <person name="Jastrzebski P J."/>
            <person name="Paukszto L."/>
            <person name="Jastrzebski P J."/>
        </authorList>
    </citation>
    <scope>NUCLEOTIDE SEQUENCE [LARGE SCALE GENOMIC DNA]</scope>
    <source>
        <strain evidence="5 6">WMS-il1</strain>
    </source>
</reference>
<feature type="region of interest" description="Disordered" evidence="4">
    <location>
        <begin position="40"/>
        <end position="62"/>
    </location>
</feature>
<evidence type="ECO:0000313" key="5">
    <source>
        <dbReference type="EMBL" id="VUZ54729.1"/>
    </source>
</evidence>
<comment type="similarity">
    <text evidence="2">Belongs to the NRDE2 family.</text>
</comment>
<keyword evidence="3" id="KW-0539">Nucleus</keyword>
<evidence type="ECO:0000256" key="3">
    <source>
        <dbReference type="ARBA" id="ARBA00023242"/>
    </source>
</evidence>
<keyword evidence="6" id="KW-1185">Reference proteome</keyword>
<dbReference type="InterPro" id="IPR013633">
    <property type="entry name" value="NRDE-2"/>
</dbReference>
<dbReference type="EMBL" id="CABIJS010000666">
    <property type="protein sequence ID" value="VUZ54729.1"/>
    <property type="molecule type" value="Genomic_DNA"/>
</dbReference>
<protein>
    <submittedName>
        <fullName evidence="5">Uncharacterized protein</fullName>
    </submittedName>
</protein>
<dbReference type="Gene3D" id="1.25.40.10">
    <property type="entry name" value="Tetratricopeptide repeat domain"/>
    <property type="match status" value="1"/>
</dbReference>
<proteinExistence type="inferred from homology"/>
<dbReference type="Proteomes" id="UP000321570">
    <property type="component" value="Unassembled WGS sequence"/>
</dbReference>
<evidence type="ECO:0000313" key="6">
    <source>
        <dbReference type="Proteomes" id="UP000321570"/>
    </source>
</evidence>
<dbReference type="GO" id="GO:0071013">
    <property type="term" value="C:catalytic step 2 spliceosome"/>
    <property type="evidence" value="ECO:0007669"/>
    <property type="project" value="TreeGrafter"/>
</dbReference>
<accession>A0A564Z5X9</accession>
<evidence type="ECO:0000256" key="2">
    <source>
        <dbReference type="ARBA" id="ARBA00009265"/>
    </source>
</evidence>
<name>A0A564Z5X9_HYMDI</name>
<feature type="region of interest" description="Disordered" evidence="4">
    <location>
        <begin position="1"/>
        <end position="24"/>
    </location>
</feature>
<comment type="subcellular location">
    <subcellularLocation>
        <location evidence="1">Nucleus</location>
    </subcellularLocation>
</comment>
<gene>
    <name evidence="5" type="ORF">WMSIL1_LOCUS12896</name>
</gene>